<keyword evidence="2" id="KW-1185">Reference proteome</keyword>
<sequence length="333" mass="38731">MKKTVNNIVFSILLMIIGIGFTSCSDSEETSSGDIRSALQQSKWVCRTSDEPLVGDDYQWIITDDYEITLYFVSDYECVIKYFRKHYYSDDGTSYENDAQTVRYTTQGSKVVLETSDYTELEFMFNGGSLIGKDNVYTKEAISYSDREWIDENFNHIKSDEELQEENNIKKLISENVVVTGEYSNYVWHFKITSTLHNVIKNQEIEFGIGHGDVNGITTVSVGDQANIKPLCSKYVCRNSGNKFIAEFDIPFWLYYLFGMEYPREDICNECAMYYVAYKNLLDTDPNGWTNDDKELCKDLMKYLDKYEKEAVRYYEPSVWVSVGSKNYMIKEF</sequence>
<dbReference type="EMBL" id="JABKKJ010000029">
    <property type="protein sequence ID" value="NPE26119.1"/>
    <property type="molecule type" value="Genomic_DNA"/>
</dbReference>
<accession>A0ABX2B7T6</accession>
<organism evidence="1 2">
    <name type="scientific">Xylanibacter caecicola</name>
    <dbReference type="NCBI Taxonomy" id="2736294"/>
    <lineage>
        <taxon>Bacteria</taxon>
        <taxon>Pseudomonadati</taxon>
        <taxon>Bacteroidota</taxon>
        <taxon>Bacteroidia</taxon>
        <taxon>Bacteroidales</taxon>
        <taxon>Prevotellaceae</taxon>
        <taxon>Xylanibacter</taxon>
    </lineage>
</organism>
<dbReference type="RefSeq" id="WP_172345586.1">
    <property type="nucleotide sequence ID" value="NZ_CASYYZ010000114.1"/>
</dbReference>
<evidence type="ECO:0000313" key="1">
    <source>
        <dbReference type="EMBL" id="NPE26119.1"/>
    </source>
</evidence>
<dbReference type="PROSITE" id="PS51257">
    <property type="entry name" value="PROKAR_LIPOPROTEIN"/>
    <property type="match status" value="1"/>
</dbReference>
<dbReference type="Proteomes" id="UP000820977">
    <property type="component" value="Unassembled WGS sequence"/>
</dbReference>
<name>A0ABX2B7T6_9BACT</name>
<evidence type="ECO:0000313" key="2">
    <source>
        <dbReference type="Proteomes" id="UP000820977"/>
    </source>
</evidence>
<protein>
    <submittedName>
        <fullName evidence="1">Uncharacterized protein</fullName>
    </submittedName>
</protein>
<comment type="caution">
    <text evidence="1">The sequence shown here is derived from an EMBL/GenBank/DDBJ whole genome shotgun (WGS) entry which is preliminary data.</text>
</comment>
<proteinExistence type="predicted"/>
<gene>
    <name evidence="1" type="ORF">HPS54_11470</name>
</gene>
<reference evidence="1 2" key="1">
    <citation type="submission" date="2020-05" db="EMBL/GenBank/DDBJ databases">
        <title>Distinct polysaccharide utilization as determinants for interspecies competition between intestinal Prevotella spp.</title>
        <authorList>
            <person name="Galvez E.J.C."/>
            <person name="Iljazovic A."/>
            <person name="Strowig T."/>
        </authorList>
    </citation>
    <scope>NUCLEOTIDE SEQUENCE [LARGE SCALE GENOMIC DNA]</scope>
    <source>
        <strain evidence="1 2">PCHR</strain>
    </source>
</reference>